<dbReference type="InterPro" id="IPR013783">
    <property type="entry name" value="Ig-like_fold"/>
</dbReference>
<reference evidence="4 6" key="2">
    <citation type="submission" date="2018-08" db="EMBL/GenBank/DDBJ databases">
        <title>Genomic Encyclopedia of Archaeal and Bacterial Type Strains, Phase II (KMG-II): from individual species to whole genera.</title>
        <authorList>
            <person name="Goeker M."/>
        </authorList>
    </citation>
    <scope>NUCLEOTIDE SEQUENCE [LARGE SCALE GENOMIC DNA]</scope>
    <source>
        <strain evidence="4 6">DSM 2261</strain>
    </source>
</reference>
<dbReference type="RefSeq" id="WP_047860348.1">
    <property type="nucleotide sequence ID" value="NZ_CP011509.1"/>
</dbReference>
<feature type="chain" id="PRO_5042083474" evidence="1">
    <location>
        <begin position="23"/>
        <end position="235"/>
    </location>
</feature>
<evidence type="ECO:0000313" key="5">
    <source>
        <dbReference type="Proteomes" id="UP000035579"/>
    </source>
</evidence>
<feature type="domain" description="DUF2135" evidence="2">
    <location>
        <begin position="171"/>
        <end position="211"/>
    </location>
</feature>
<dbReference type="Gene3D" id="2.60.40.10">
    <property type="entry name" value="Immunoglobulins"/>
    <property type="match status" value="1"/>
</dbReference>
<dbReference type="AlphaFoldDB" id="A0AAC8QHR2"/>
<evidence type="ECO:0000259" key="2">
    <source>
        <dbReference type="Pfam" id="PF09906"/>
    </source>
</evidence>
<name>A0AAC8QHR2_9BACT</name>
<keyword evidence="6" id="KW-1185">Reference proteome</keyword>
<dbReference type="Pfam" id="PF09906">
    <property type="entry name" value="DUF2135"/>
    <property type="match status" value="1"/>
</dbReference>
<dbReference type="EMBL" id="QUMU01000011">
    <property type="protein sequence ID" value="REG26686.1"/>
    <property type="molecule type" value="Genomic_DNA"/>
</dbReference>
<dbReference type="EMBL" id="CP011509">
    <property type="protein sequence ID" value="AKJ07281.1"/>
    <property type="molecule type" value="Genomic_DNA"/>
</dbReference>
<evidence type="ECO:0000313" key="3">
    <source>
        <dbReference type="EMBL" id="AKJ07281.1"/>
    </source>
</evidence>
<proteinExistence type="predicted"/>
<evidence type="ECO:0000313" key="4">
    <source>
        <dbReference type="EMBL" id="REG26686.1"/>
    </source>
</evidence>
<organism evidence="3 5">
    <name type="scientific">Archangium gephyra</name>
    <dbReference type="NCBI Taxonomy" id="48"/>
    <lineage>
        <taxon>Bacteria</taxon>
        <taxon>Pseudomonadati</taxon>
        <taxon>Myxococcota</taxon>
        <taxon>Myxococcia</taxon>
        <taxon>Myxococcales</taxon>
        <taxon>Cystobacterineae</taxon>
        <taxon>Archangiaceae</taxon>
        <taxon>Archangium</taxon>
    </lineage>
</organism>
<sequence length="235" mass="25149">MNARTLLSVLTLLLCGATSAWAKDKPTVTLATPAGGWTSNRVARITGTISDTSLRVGTLSINGTERPLPLRGGAFDLSLVLSPGMNVIEASAANEAGVGSAKVSVFAKVPKIDLRVVLSWDTDETDLDLHVVEPSGEESWYGHKETASGGSLDVDVTTGYGPEIYTQANSQAGTYQILVDYFSDHGNAQTEVKVDVLIHEGTDREERHTFRHMLTRTGGKFEVGTFTVKAARVVE</sequence>
<dbReference type="InterPro" id="IPR019220">
    <property type="entry name" value="DUF2135"/>
</dbReference>
<gene>
    <name evidence="3" type="ORF">AA314_08907</name>
    <name evidence="4" type="ORF">ATI61_111236</name>
</gene>
<protein>
    <submittedName>
        <fullName evidence="4">Uncharacterized protein YfaP (DUF2135 family)</fullName>
    </submittedName>
</protein>
<feature type="signal peptide" evidence="1">
    <location>
        <begin position="1"/>
        <end position="22"/>
    </location>
</feature>
<evidence type="ECO:0000256" key="1">
    <source>
        <dbReference type="SAM" id="SignalP"/>
    </source>
</evidence>
<dbReference type="Proteomes" id="UP000256345">
    <property type="component" value="Unassembled WGS sequence"/>
</dbReference>
<evidence type="ECO:0000313" key="6">
    <source>
        <dbReference type="Proteomes" id="UP000256345"/>
    </source>
</evidence>
<accession>A0AAC8QHR2</accession>
<reference evidence="3 5" key="1">
    <citation type="submission" date="2015-05" db="EMBL/GenBank/DDBJ databases">
        <title>Genome assembly of Archangium gephyra DSM 2261.</title>
        <authorList>
            <person name="Sharma G."/>
            <person name="Subramanian S."/>
        </authorList>
    </citation>
    <scope>NUCLEOTIDE SEQUENCE [LARGE SCALE GENOMIC DNA]</scope>
    <source>
        <strain evidence="3 5">DSM 2261</strain>
    </source>
</reference>
<dbReference type="Gene3D" id="2.60.120.380">
    <property type="match status" value="1"/>
</dbReference>
<keyword evidence="1" id="KW-0732">Signal</keyword>
<dbReference type="KEGG" id="age:AA314_08907"/>
<dbReference type="Proteomes" id="UP000035579">
    <property type="component" value="Chromosome"/>
</dbReference>